<dbReference type="OrthoDB" id="1470350at2759"/>
<dbReference type="VEuPathDB" id="FungiDB:MPH_03836"/>
<dbReference type="AlphaFoldDB" id="K2SQ06"/>
<dbReference type="GO" id="GO:0016705">
    <property type="term" value="F:oxidoreductase activity, acting on paired donors, with incorporation or reduction of molecular oxygen"/>
    <property type="evidence" value="ECO:0007669"/>
    <property type="project" value="InterPro"/>
</dbReference>
<evidence type="ECO:0000256" key="3">
    <source>
        <dbReference type="ARBA" id="ARBA00022617"/>
    </source>
</evidence>
<dbReference type="Proteomes" id="UP000007129">
    <property type="component" value="Unassembled WGS sequence"/>
</dbReference>
<keyword evidence="6" id="KW-0812">Transmembrane</keyword>
<feature type="transmembrane region" description="Helical" evidence="6">
    <location>
        <begin position="20"/>
        <end position="42"/>
    </location>
</feature>
<dbReference type="Gene3D" id="1.10.630.10">
    <property type="entry name" value="Cytochrome P450"/>
    <property type="match status" value="1"/>
</dbReference>
<keyword evidence="4" id="KW-0479">Metal-binding</keyword>
<evidence type="ECO:0000256" key="4">
    <source>
        <dbReference type="ARBA" id="ARBA00022723"/>
    </source>
</evidence>
<comment type="caution">
    <text evidence="7">The sequence shown here is derived from an EMBL/GenBank/DDBJ whole genome shotgun (WGS) entry which is preliminary data.</text>
</comment>
<dbReference type="InterPro" id="IPR036396">
    <property type="entry name" value="Cyt_P450_sf"/>
</dbReference>
<dbReference type="GO" id="GO:0004497">
    <property type="term" value="F:monooxygenase activity"/>
    <property type="evidence" value="ECO:0007669"/>
    <property type="project" value="InterPro"/>
</dbReference>
<dbReference type="SUPFAM" id="SSF48264">
    <property type="entry name" value="Cytochrome P450"/>
    <property type="match status" value="1"/>
</dbReference>
<evidence type="ECO:0000313" key="8">
    <source>
        <dbReference type="Proteomes" id="UP000007129"/>
    </source>
</evidence>
<evidence type="ECO:0000313" key="7">
    <source>
        <dbReference type="EMBL" id="EKG18820.1"/>
    </source>
</evidence>
<protein>
    <submittedName>
        <fullName evidence="7">Cytochrome P450</fullName>
    </submittedName>
</protein>
<keyword evidence="5" id="KW-0408">Iron</keyword>
<evidence type="ECO:0000256" key="2">
    <source>
        <dbReference type="ARBA" id="ARBA00010617"/>
    </source>
</evidence>
<reference evidence="7 8" key="1">
    <citation type="journal article" date="2012" name="BMC Genomics">
        <title>Tools to kill: Genome of one of the most destructive plant pathogenic fungi Macrophomina phaseolina.</title>
        <authorList>
            <person name="Islam M.S."/>
            <person name="Haque M.S."/>
            <person name="Islam M.M."/>
            <person name="Emdad E.M."/>
            <person name="Halim A."/>
            <person name="Hossen Q.M.M."/>
            <person name="Hossain M.Z."/>
            <person name="Ahmed B."/>
            <person name="Rahim S."/>
            <person name="Rahman M.S."/>
            <person name="Alam M.M."/>
            <person name="Hou S."/>
            <person name="Wan X."/>
            <person name="Saito J.A."/>
            <person name="Alam M."/>
        </authorList>
    </citation>
    <scope>NUCLEOTIDE SEQUENCE [LARGE SCALE GENOMIC DNA]</scope>
    <source>
        <strain evidence="7 8">MS6</strain>
    </source>
</reference>
<dbReference type="InParanoid" id="K2SQ06"/>
<evidence type="ECO:0000256" key="5">
    <source>
        <dbReference type="ARBA" id="ARBA00023004"/>
    </source>
</evidence>
<evidence type="ECO:0000256" key="1">
    <source>
        <dbReference type="ARBA" id="ARBA00001971"/>
    </source>
</evidence>
<evidence type="ECO:0000256" key="6">
    <source>
        <dbReference type="SAM" id="Phobius"/>
    </source>
</evidence>
<keyword evidence="6" id="KW-1133">Transmembrane helix</keyword>
<sequence>MEQGSVLPRSFVSASGLVFLLKASLLLSLLYFIGSVVYNVYFHPLSKYPSPKCAAASNAPYRFIGARGPNRLSYISGRDFKEIYGHRTGGKKLVMKDQDVYQPAAFSDKVLKAQESLIRTYADKLVDNMRAKAGDWCNAVKLYNCATFDILADLTFGESLGLLDNGQYWPWVETIF</sequence>
<gene>
    <name evidence="7" type="ORF">MPH_03836</name>
</gene>
<dbReference type="GO" id="GO:0020037">
    <property type="term" value="F:heme binding"/>
    <property type="evidence" value="ECO:0007669"/>
    <property type="project" value="InterPro"/>
</dbReference>
<organism evidence="7 8">
    <name type="scientific">Macrophomina phaseolina (strain MS6)</name>
    <name type="common">Charcoal rot fungus</name>
    <dbReference type="NCBI Taxonomy" id="1126212"/>
    <lineage>
        <taxon>Eukaryota</taxon>
        <taxon>Fungi</taxon>
        <taxon>Dikarya</taxon>
        <taxon>Ascomycota</taxon>
        <taxon>Pezizomycotina</taxon>
        <taxon>Dothideomycetes</taxon>
        <taxon>Dothideomycetes incertae sedis</taxon>
        <taxon>Botryosphaeriales</taxon>
        <taxon>Botryosphaeriaceae</taxon>
        <taxon>Macrophomina</taxon>
    </lineage>
</organism>
<dbReference type="InterPro" id="IPR050121">
    <property type="entry name" value="Cytochrome_P450_monoxygenase"/>
</dbReference>
<dbReference type="HOGENOM" id="CLU_1525445_0_0_1"/>
<name>K2SQ06_MACPH</name>
<dbReference type="EMBL" id="AHHD01000170">
    <property type="protein sequence ID" value="EKG18820.1"/>
    <property type="molecule type" value="Genomic_DNA"/>
</dbReference>
<dbReference type="GO" id="GO:0005506">
    <property type="term" value="F:iron ion binding"/>
    <property type="evidence" value="ECO:0007669"/>
    <property type="project" value="InterPro"/>
</dbReference>
<proteinExistence type="inferred from homology"/>
<dbReference type="PANTHER" id="PTHR24305:SF210">
    <property type="entry name" value="CYTOCHROME P450 MONOOXYGENASE ASQL-RELATED"/>
    <property type="match status" value="1"/>
</dbReference>
<comment type="cofactor">
    <cofactor evidence="1">
        <name>heme</name>
        <dbReference type="ChEBI" id="CHEBI:30413"/>
    </cofactor>
</comment>
<keyword evidence="3" id="KW-0349">Heme</keyword>
<comment type="similarity">
    <text evidence="2">Belongs to the cytochrome P450 family.</text>
</comment>
<keyword evidence="6" id="KW-0472">Membrane</keyword>
<accession>K2SQ06</accession>
<dbReference type="PANTHER" id="PTHR24305">
    <property type="entry name" value="CYTOCHROME P450"/>
    <property type="match status" value="1"/>
</dbReference>